<feature type="domain" description="CoA carboxyltransferase N-terminal" evidence="1">
    <location>
        <begin position="21"/>
        <end position="276"/>
    </location>
</feature>
<dbReference type="GO" id="GO:0004658">
    <property type="term" value="F:propionyl-CoA carboxylase activity"/>
    <property type="evidence" value="ECO:0007669"/>
    <property type="project" value="TreeGrafter"/>
</dbReference>
<dbReference type="GO" id="GO:0006633">
    <property type="term" value="P:fatty acid biosynthetic process"/>
    <property type="evidence" value="ECO:0007669"/>
    <property type="project" value="InterPro"/>
</dbReference>
<dbReference type="PRINTS" id="PR01070">
    <property type="entry name" value="ACCCTRFRASEB"/>
</dbReference>
<proteinExistence type="predicted"/>
<dbReference type="InterPro" id="IPR011763">
    <property type="entry name" value="COA_CT_C"/>
</dbReference>
<feature type="domain" description="CoA carboxyltransferase C-terminal" evidence="2">
    <location>
        <begin position="282"/>
        <end position="517"/>
    </location>
</feature>
<evidence type="ECO:0000313" key="4">
    <source>
        <dbReference type="Proteomes" id="UP000002432"/>
    </source>
</evidence>
<dbReference type="OrthoDB" id="9803706at2"/>
<dbReference type="PROSITE" id="PS50989">
    <property type="entry name" value="COA_CT_CTER"/>
    <property type="match status" value="1"/>
</dbReference>
<dbReference type="Proteomes" id="UP000002432">
    <property type="component" value="Chromosome"/>
</dbReference>
<dbReference type="PANTHER" id="PTHR43842">
    <property type="entry name" value="PROPIONYL-COA CARBOXYLASE BETA CHAIN"/>
    <property type="match status" value="1"/>
</dbReference>
<dbReference type="HOGENOM" id="CLU_018822_6_2_0"/>
<name>Q1IM74_KORVE</name>
<dbReference type="GO" id="GO:0009317">
    <property type="term" value="C:acetyl-CoA carboxylase complex"/>
    <property type="evidence" value="ECO:0007669"/>
    <property type="project" value="InterPro"/>
</dbReference>
<dbReference type="Pfam" id="PF01039">
    <property type="entry name" value="Carboxyl_trans"/>
    <property type="match status" value="1"/>
</dbReference>
<evidence type="ECO:0000259" key="1">
    <source>
        <dbReference type="PROSITE" id="PS50980"/>
    </source>
</evidence>
<dbReference type="InterPro" id="IPR051047">
    <property type="entry name" value="AccD/PCCB"/>
</dbReference>
<reference evidence="3 4" key="1">
    <citation type="journal article" date="2009" name="Appl. Environ. Microbiol.">
        <title>Three genomes from the phylum Acidobacteria provide insight into the lifestyles of these microorganisms in soils.</title>
        <authorList>
            <person name="Ward N.L."/>
            <person name="Challacombe J.F."/>
            <person name="Janssen P.H."/>
            <person name="Henrissat B."/>
            <person name="Coutinho P.M."/>
            <person name="Wu M."/>
            <person name="Xie G."/>
            <person name="Haft D.H."/>
            <person name="Sait M."/>
            <person name="Badger J."/>
            <person name="Barabote R.D."/>
            <person name="Bradley B."/>
            <person name="Brettin T.S."/>
            <person name="Brinkac L.M."/>
            <person name="Bruce D."/>
            <person name="Creasy T."/>
            <person name="Daugherty S.C."/>
            <person name="Davidsen T.M."/>
            <person name="DeBoy R.T."/>
            <person name="Detter J.C."/>
            <person name="Dodson R.J."/>
            <person name="Durkin A.S."/>
            <person name="Ganapathy A."/>
            <person name="Gwinn-Giglio M."/>
            <person name="Han C.S."/>
            <person name="Khouri H."/>
            <person name="Kiss H."/>
            <person name="Kothari S.P."/>
            <person name="Madupu R."/>
            <person name="Nelson K.E."/>
            <person name="Nelson W.C."/>
            <person name="Paulsen I."/>
            <person name="Penn K."/>
            <person name="Ren Q."/>
            <person name="Rosovitz M.J."/>
            <person name="Selengut J.D."/>
            <person name="Shrivastava S."/>
            <person name="Sullivan S.A."/>
            <person name="Tapia R."/>
            <person name="Thompson L.S."/>
            <person name="Watkins K.L."/>
            <person name="Yang Q."/>
            <person name="Yu C."/>
            <person name="Zafar N."/>
            <person name="Zhou L."/>
            <person name="Kuske C.R."/>
        </authorList>
    </citation>
    <scope>NUCLEOTIDE SEQUENCE [LARGE SCALE GENOMIC DNA]</scope>
    <source>
        <strain evidence="3 4">Ellin345</strain>
    </source>
</reference>
<evidence type="ECO:0000313" key="3">
    <source>
        <dbReference type="EMBL" id="ABF42026.1"/>
    </source>
</evidence>
<dbReference type="STRING" id="204669.Acid345_3025"/>
<organism evidence="3 4">
    <name type="scientific">Koribacter versatilis (strain Ellin345)</name>
    <dbReference type="NCBI Taxonomy" id="204669"/>
    <lineage>
        <taxon>Bacteria</taxon>
        <taxon>Pseudomonadati</taxon>
        <taxon>Acidobacteriota</taxon>
        <taxon>Terriglobia</taxon>
        <taxon>Terriglobales</taxon>
        <taxon>Candidatus Korobacteraceae</taxon>
        <taxon>Candidatus Korobacter</taxon>
    </lineage>
</organism>
<evidence type="ECO:0000259" key="2">
    <source>
        <dbReference type="PROSITE" id="PS50989"/>
    </source>
</evidence>
<dbReference type="InterPro" id="IPR029045">
    <property type="entry name" value="ClpP/crotonase-like_dom_sf"/>
</dbReference>
<dbReference type="eggNOG" id="COG4799">
    <property type="taxonomic scope" value="Bacteria"/>
</dbReference>
<dbReference type="KEGG" id="aba:Acid345_3025"/>
<protein>
    <submittedName>
        <fullName evidence="3">Carboxyl transferase</fullName>
    </submittedName>
</protein>
<gene>
    <name evidence="3" type="ordered locus">Acid345_3025</name>
</gene>
<accession>Q1IM74</accession>
<dbReference type="InterPro" id="IPR011762">
    <property type="entry name" value="COA_CT_N"/>
</dbReference>
<dbReference type="PROSITE" id="PS50980">
    <property type="entry name" value="COA_CT_NTER"/>
    <property type="match status" value="1"/>
</dbReference>
<dbReference type="PANTHER" id="PTHR43842:SF2">
    <property type="entry name" value="PROPIONYL-COA CARBOXYLASE BETA CHAIN, MITOCHONDRIAL"/>
    <property type="match status" value="1"/>
</dbReference>
<dbReference type="AlphaFoldDB" id="Q1IM74"/>
<dbReference type="InterPro" id="IPR000438">
    <property type="entry name" value="Acetyl_CoA_COase_Trfase_b_su"/>
</dbReference>
<keyword evidence="4" id="KW-1185">Reference proteome</keyword>
<dbReference type="GO" id="GO:0016740">
    <property type="term" value="F:transferase activity"/>
    <property type="evidence" value="ECO:0007669"/>
    <property type="project" value="UniProtKB-KW"/>
</dbReference>
<dbReference type="EnsemblBacteria" id="ABF42026">
    <property type="protein sequence ID" value="ABF42026"/>
    <property type="gene ID" value="Acid345_3025"/>
</dbReference>
<keyword evidence="3" id="KW-0808">Transferase</keyword>
<dbReference type="InterPro" id="IPR034733">
    <property type="entry name" value="AcCoA_carboxyl_beta"/>
</dbReference>
<dbReference type="RefSeq" id="WP_011523827.1">
    <property type="nucleotide sequence ID" value="NC_008009.1"/>
</dbReference>
<dbReference type="EMBL" id="CP000360">
    <property type="protein sequence ID" value="ABF42026.1"/>
    <property type="molecule type" value="Genomic_DNA"/>
</dbReference>
<dbReference type="GO" id="GO:0003989">
    <property type="term" value="F:acetyl-CoA carboxylase activity"/>
    <property type="evidence" value="ECO:0007669"/>
    <property type="project" value="InterPro"/>
</dbReference>
<sequence>MAPVAAPEKPEVKVETKPTGIEQKIQELETMRVQVKLGGGEDKIAKQHEAGKLTARERIARLADPDSFQEIGMFAKHRASLFGMAKKDIPADGVVTGVATIDGRLVHLASQDFTALGGAVGEVHADKIVEMMNLSLKTGSPFVIVNDSGGARIQEGIDALAGYGRIFYNNVMLSGTVPQISLICGPCAGGAVYSPALTDFIIQTKQAQMFITGPSVIKQVTGEVVTPDQLGGAAAHMTQSGNVHFVAENDEDAIYITRRILSFLPSNNLEDPPRLDFDGNLESDPAVNKIIPDDPKQAYDVRNVIAQLVDRGDLLEIQSGYAQNIVIGLARIAGCTVGVIANQPCVMAGVLDINASDKAARFIRFCNAFNIPLLTLADVPGFLPGVAQEYGGIIRHGAKMLFAYSAATVPKITVVLRKAYGGAYLAMCSRDLGADRVIAWPTAEIAVMGAEGAAEIVFRKEINEAEDKAAKRKELIEKYRSAFATPYVSAARRLVDDIIEPAETRRYLAMALDALHAKRELRPPKKHGLMPL</sequence>
<dbReference type="Gene3D" id="3.90.226.10">
    <property type="entry name" value="2-enoyl-CoA Hydratase, Chain A, domain 1"/>
    <property type="match status" value="2"/>
</dbReference>
<dbReference type="SUPFAM" id="SSF52096">
    <property type="entry name" value="ClpP/crotonase"/>
    <property type="match status" value="2"/>
</dbReference>